<dbReference type="PANTHER" id="PTHR35176">
    <property type="entry name" value="HEME OXYGENASE HI_0854-RELATED"/>
    <property type="match status" value="1"/>
</dbReference>
<accession>A0A6J6ZAS3</accession>
<evidence type="ECO:0000259" key="2">
    <source>
        <dbReference type="Pfam" id="PF01243"/>
    </source>
</evidence>
<dbReference type="EMBL" id="CAFBLT010000001">
    <property type="protein sequence ID" value="CAB4873641.1"/>
    <property type="molecule type" value="Genomic_DNA"/>
</dbReference>
<evidence type="ECO:0000313" key="5">
    <source>
        <dbReference type="EMBL" id="CAB5007446.1"/>
    </source>
</evidence>
<dbReference type="Gene3D" id="2.30.110.10">
    <property type="entry name" value="Electron Transport, Fmn-binding Protein, Chain A"/>
    <property type="match status" value="1"/>
</dbReference>
<dbReference type="AlphaFoldDB" id="A0A6J6ZAS3"/>
<proteinExistence type="predicted"/>
<gene>
    <name evidence="3" type="ORF">UFOPK3164_00113</name>
    <name evidence="4" type="ORF">UFOPK3427_00976</name>
    <name evidence="5" type="ORF">UFOPK4112_00109</name>
</gene>
<evidence type="ECO:0000313" key="3">
    <source>
        <dbReference type="EMBL" id="CAB4816676.1"/>
    </source>
</evidence>
<evidence type="ECO:0000256" key="1">
    <source>
        <dbReference type="ARBA" id="ARBA00023002"/>
    </source>
</evidence>
<dbReference type="NCBIfam" id="TIGR03618">
    <property type="entry name" value="Rv1155_F420"/>
    <property type="match status" value="1"/>
</dbReference>
<dbReference type="EMBL" id="CAFABE010000003">
    <property type="protein sequence ID" value="CAB4816676.1"/>
    <property type="molecule type" value="Genomic_DNA"/>
</dbReference>
<dbReference type="GO" id="GO:0070967">
    <property type="term" value="F:coenzyme F420 binding"/>
    <property type="evidence" value="ECO:0007669"/>
    <property type="project" value="TreeGrafter"/>
</dbReference>
<dbReference type="SUPFAM" id="SSF50475">
    <property type="entry name" value="FMN-binding split barrel"/>
    <property type="match status" value="1"/>
</dbReference>
<dbReference type="InterPro" id="IPR012349">
    <property type="entry name" value="Split_barrel_FMN-bd"/>
</dbReference>
<evidence type="ECO:0000313" key="4">
    <source>
        <dbReference type="EMBL" id="CAB4873641.1"/>
    </source>
</evidence>
<feature type="domain" description="Pyridoxamine 5'-phosphate oxidase N-terminal" evidence="2">
    <location>
        <begin position="17"/>
        <end position="107"/>
    </location>
</feature>
<dbReference type="EMBL" id="CAFBPM010000001">
    <property type="protein sequence ID" value="CAB5007446.1"/>
    <property type="molecule type" value="Genomic_DNA"/>
</dbReference>
<dbReference type="GO" id="GO:0005829">
    <property type="term" value="C:cytosol"/>
    <property type="evidence" value="ECO:0007669"/>
    <property type="project" value="TreeGrafter"/>
</dbReference>
<dbReference type="InterPro" id="IPR052019">
    <property type="entry name" value="F420H2_bilvrd_red/Heme_oxyg"/>
</dbReference>
<name>A0A6J6ZAS3_9ZZZZ</name>
<dbReference type="InterPro" id="IPR011576">
    <property type="entry name" value="Pyridox_Oxase_N"/>
</dbReference>
<organism evidence="3">
    <name type="scientific">freshwater metagenome</name>
    <dbReference type="NCBI Taxonomy" id="449393"/>
    <lineage>
        <taxon>unclassified sequences</taxon>
        <taxon>metagenomes</taxon>
        <taxon>ecological metagenomes</taxon>
    </lineage>
</organism>
<dbReference type="Pfam" id="PF01243">
    <property type="entry name" value="PNPOx_N"/>
    <property type="match status" value="1"/>
</dbReference>
<reference evidence="3" key="1">
    <citation type="submission" date="2020-05" db="EMBL/GenBank/DDBJ databases">
        <authorList>
            <person name="Chiriac C."/>
            <person name="Salcher M."/>
            <person name="Ghai R."/>
            <person name="Kavagutti S V."/>
        </authorList>
    </citation>
    <scope>NUCLEOTIDE SEQUENCE</scope>
</reference>
<sequence length="139" mass="15755">MDLQRALAYAADRRNTLLTTLRRDGRPQQSVVFYLLDGDQFTISLTDDRAKVKNLRRDSRAALFIPSDDVFMWAAFDGTVALSDVATDPDDDVCDQLVEYYRRGNGEHPNWAEYRQAMVNDRRLVGTFTATSATGMLPD</sequence>
<keyword evidence="1" id="KW-0560">Oxidoreductase</keyword>
<protein>
    <submittedName>
        <fullName evidence="3">Unannotated protein</fullName>
    </submittedName>
</protein>
<dbReference type="InterPro" id="IPR019920">
    <property type="entry name" value="F420-binding_dom_put"/>
</dbReference>
<dbReference type="GO" id="GO:0016627">
    <property type="term" value="F:oxidoreductase activity, acting on the CH-CH group of donors"/>
    <property type="evidence" value="ECO:0007669"/>
    <property type="project" value="TreeGrafter"/>
</dbReference>
<dbReference type="PANTHER" id="PTHR35176:SF2">
    <property type="entry name" value="F420H(2)-DEPENDENT REDUCTASE RV1155"/>
    <property type="match status" value="1"/>
</dbReference>